<reference evidence="16 17" key="1">
    <citation type="journal article" date="2013" name="Nature">
        <title>Anaerobic oxidation of methane coupled to nitrate reduction in a novel archaeal lineage.</title>
        <authorList>
            <person name="Haroon M.F."/>
            <person name="Hu S."/>
            <person name="Shi Y."/>
            <person name="Imelfort M."/>
            <person name="Keller J."/>
            <person name="Hugenholtz P."/>
            <person name="Yuan Z."/>
            <person name="Tyson G.W."/>
        </authorList>
    </citation>
    <scope>NUCLEOTIDE SEQUENCE [LARGE SCALE GENOMIC DNA]</scope>
    <source>
        <strain evidence="16 17">ANME-2d</strain>
    </source>
</reference>
<keyword evidence="9 13" id="KW-0560">Oxidoreductase</keyword>
<dbReference type="EMBL" id="JMIY01000002">
    <property type="protein sequence ID" value="KCZ72929.1"/>
    <property type="molecule type" value="Genomic_DNA"/>
</dbReference>
<evidence type="ECO:0000256" key="8">
    <source>
        <dbReference type="ARBA" id="ARBA00022914"/>
    </source>
</evidence>
<dbReference type="PATRIC" id="fig|1392998.3.peg.949"/>
<keyword evidence="13" id="KW-0520">NAD</keyword>
<dbReference type="InterPro" id="IPR004099">
    <property type="entry name" value="Pyr_nucl-diS_OxRdtase_dimer"/>
</dbReference>
<dbReference type="InterPro" id="IPR021179">
    <property type="entry name" value="Mercury_reductase_MerA"/>
</dbReference>
<dbReference type="GO" id="GO:0016152">
    <property type="term" value="F:mercury (II) reductase (NADP+) activity"/>
    <property type="evidence" value="ECO:0007669"/>
    <property type="project" value="UniProtKB-EC"/>
</dbReference>
<gene>
    <name evidence="16" type="ORF">ANME2D_01370</name>
</gene>
<feature type="domain" description="FAD/NAD(P)-binding" evidence="15">
    <location>
        <begin position="4"/>
        <end position="319"/>
    </location>
</feature>
<dbReference type="SUPFAM" id="SSF51905">
    <property type="entry name" value="FAD/NAD(P)-binding domain"/>
    <property type="match status" value="1"/>
</dbReference>
<dbReference type="GO" id="GO:0050787">
    <property type="term" value="P:detoxification of mercury ion"/>
    <property type="evidence" value="ECO:0007669"/>
    <property type="project" value="InterPro"/>
</dbReference>
<dbReference type="GO" id="GO:0045340">
    <property type="term" value="F:mercury ion binding"/>
    <property type="evidence" value="ECO:0007669"/>
    <property type="project" value="InterPro"/>
</dbReference>
<keyword evidence="10" id="KW-1015">Disulfide bond</keyword>
<evidence type="ECO:0000256" key="13">
    <source>
        <dbReference type="RuleBase" id="RU003692"/>
    </source>
</evidence>
<keyword evidence="11 13" id="KW-0676">Redox-active center</keyword>
<comment type="subunit">
    <text evidence="2">Homodimer.</text>
</comment>
<dbReference type="GO" id="GO:0050661">
    <property type="term" value="F:NADP binding"/>
    <property type="evidence" value="ECO:0007669"/>
    <property type="project" value="InterPro"/>
</dbReference>
<dbReference type="NCBIfam" id="TIGR02053">
    <property type="entry name" value="MerA"/>
    <property type="match status" value="1"/>
</dbReference>
<dbReference type="PRINTS" id="PR00411">
    <property type="entry name" value="PNDRDTASEI"/>
</dbReference>
<dbReference type="Gene3D" id="3.50.50.60">
    <property type="entry name" value="FAD/NAD(P)-binding domain"/>
    <property type="match status" value="2"/>
</dbReference>
<evidence type="ECO:0000256" key="2">
    <source>
        <dbReference type="ARBA" id="ARBA00011738"/>
    </source>
</evidence>
<dbReference type="InterPro" id="IPR001100">
    <property type="entry name" value="Pyr_nuc-diS_OxRdtase"/>
</dbReference>
<proteinExistence type="inferred from homology"/>
<comment type="cofactor">
    <cofactor evidence="13">
        <name>FAD</name>
        <dbReference type="ChEBI" id="CHEBI:57692"/>
    </cofactor>
    <text evidence="13">Binds 1 FAD per subunit.</text>
</comment>
<keyword evidence="4 13" id="KW-0285">Flavoprotein</keyword>
<keyword evidence="17" id="KW-1185">Reference proteome</keyword>
<dbReference type="PRINTS" id="PR00368">
    <property type="entry name" value="FADPNR"/>
</dbReference>
<comment type="similarity">
    <text evidence="1 13">Belongs to the class-I pyridine nucleotide-disulfide oxidoreductase family.</text>
</comment>
<dbReference type="InterPro" id="IPR036188">
    <property type="entry name" value="FAD/NAD-bd_sf"/>
</dbReference>
<dbReference type="InterPro" id="IPR016156">
    <property type="entry name" value="FAD/NAD-linked_Rdtase_dimer_sf"/>
</dbReference>
<keyword evidence="6 13" id="KW-0274">FAD</keyword>
<evidence type="ECO:0000256" key="10">
    <source>
        <dbReference type="ARBA" id="ARBA00023157"/>
    </source>
</evidence>
<dbReference type="InterPro" id="IPR023753">
    <property type="entry name" value="FAD/NAD-binding_dom"/>
</dbReference>
<comment type="caution">
    <text evidence="16">The sequence shown here is derived from an EMBL/GenBank/DDBJ whole genome shotgun (WGS) entry which is preliminary data.</text>
</comment>
<evidence type="ECO:0000256" key="6">
    <source>
        <dbReference type="ARBA" id="ARBA00022827"/>
    </source>
</evidence>
<dbReference type="GO" id="GO:0050660">
    <property type="term" value="F:flavin adenine dinucleotide binding"/>
    <property type="evidence" value="ECO:0007669"/>
    <property type="project" value="InterPro"/>
</dbReference>
<dbReference type="InterPro" id="IPR012999">
    <property type="entry name" value="Pyr_OxRdtase_I_AS"/>
</dbReference>
<dbReference type="PANTHER" id="PTHR43014:SF4">
    <property type="entry name" value="PYRIDINE NUCLEOTIDE-DISULFIDE OXIDOREDUCTASE RCLA-RELATED"/>
    <property type="match status" value="1"/>
</dbReference>
<evidence type="ECO:0000256" key="1">
    <source>
        <dbReference type="ARBA" id="ARBA00007532"/>
    </source>
</evidence>
<comment type="catalytic activity">
    <reaction evidence="13">
        <text>N(6)-[(R)-dihydrolipoyl]-L-lysyl-[protein] + NAD(+) = N(6)-[(R)-lipoyl]-L-lysyl-[protein] + NADH + H(+)</text>
        <dbReference type="Rhea" id="RHEA:15045"/>
        <dbReference type="Rhea" id="RHEA-COMP:10474"/>
        <dbReference type="Rhea" id="RHEA-COMP:10475"/>
        <dbReference type="ChEBI" id="CHEBI:15378"/>
        <dbReference type="ChEBI" id="CHEBI:57540"/>
        <dbReference type="ChEBI" id="CHEBI:57945"/>
        <dbReference type="ChEBI" id="CHEBI:83099"/>
        <dbReference type="ChEBI" id="CHEBI:83100"/>
        <dbReference type="EC" id="1.8.1.4"/>
    </reaction>
</comment>
<dbReference type="RefSeq" id="WP_048089931.1">
    <property type="nucleotide sequence ID" value="NZ_JMIY01000002.1"/>
</dbReference>
<evidence type="ECO:0000256" key="7">
    <source>
        <dbReference type="ARBA" id="ARBA00022857"/>
    </source>
</evidence>
<dbReference type="FunFam" id="3.30.390.30:FF:000001">
    <property type="entry name" value="Dihydrolipoyl dehydrogenase"/>
    <property type="match status" value="1"/>
</dbReference>
<organism evidence="16 17">
    <name type="scientific">Candidatus Methanoperedens nitratireducens</name>
    <dbReference type="NCBI Taxonomy" id="1392998"/>
    <lineage>
        <taxon>Archaea</taxon>
        <taxon>Methanobacteriati</taxon>
        <taxon>Methanobacteriota</taxon>
        <taxon>Stenosarchaea group</taxon>
        <taxon>Methanomicrobia</taxon>
        <taxon>Methanosarcinales</taxon>
        <taxon>ANME-2 cluster</taxon>
        <taxon>Candidatus Methanoperedentaceae</taxon>
        <taxon>Candidatus Methanoperedens</taxon>
    </lineage>
</organism>
<keyword evidence="7" id="KW-0521">NADP</keyword>
<dbReference type="AlphaFoldDB" id="A0A062VB91"/>
<protein>
    <recommendedName>
        <fullName evidence="13">Dihydrolipoyl dehydrogenase</fullName>
        <ecNumber evidence="13">1.8.1.4</ecNumber>
    </recommendedName>
</protein>
<dbReference type="EC" id="1.8.1.4" evidence="13"/>
<dbReference type="GO" id="GO:0004148">
    <property type="term" value="F:dihydrolipoyl dehydrogenase (NADH) activity"/>
    <property type="evidence" value="ECO:0007669"/>
    <property type="project" value="UniProtKB-EC"/>
</dbReference>
<dbReference type="Proteomes" id="UP000027153">
    <property type="component" value="Unassembled WGS sequence"/>
</dbReference>
<dbReference type="Pfam" id="PF07992">
    <property type="entry name" value="Pyr_redox_2"/>
    <property type="match status" value="1"/>
</dbReference>
<dbReference type="PIRSF" id="PIRSF000350">
    <property type="entry name" value="Mercury_reductase_MerA"/>
    <property type="match status" value="1"/>
</dbReference>
<dbReference type="GO" id="GO:0003955">
    <property type="term" value="F:NAD(P)H dehydrogenase (quinone) activity"/>
    <property type="evidence" value="ECO:0007669"/>
    <property type="project" value="TreeGrafter"/>
</dbReference>
<comment type="catalytic activity">
    <reaction evidence="12">
        <text>Hg + NADP(+) + H(+) = Hg(2+) + NADPH</text>
        <dbReference type="Rhea" id="RHEA:23856"/>
        <dbReference type="ChEBI" id="CHEBI:15378"/>
        <dbReference type="ChEBI" id="CHEBI:16170"/>
        <dbReference type="ChEBI" id="CHEBI:16793"/>
        <dbReference type="ChEBI" id="CHEBI:57783"/>
        <dbReference type="ChEBI" id="CHEBI:58349"/>
        <dbReference type="EC" id="1.16.1.1"/>
    </reaction>
</comment>
<sequence>MDKYDLIILGSGSAAFGAAIRAVELGAKVAMVEKGTIGGTCVNVGCVPSKHLLRVGEIGYYKSHGHRGLDISSSIDLAGVISDKREIVENIRKSRYTDVIEPLGIILLRGKAAFISKNEVKVNGKNIQADKFIIATGSSPYILPIEGIDKVDYLTNVEAMELSKLPESMIVIGGRALGLEFAQMFSHFGTKVTVLQRSSRIIPEEESIISDYLKAYLEEEGMNIQINTSLKSVRKEKGNITVTALAGDDTREFEAEKLLIATGRRPNTEDLGLEKAGVSVDKNGAVIVDEEMRTSAPNIWAAGDVLGEPMLETVAGKEGFIAAQNALTGERKKMDLRAVPHAVYTIPQVASVGLTEKKAEEIGITCRCSTISMELVPKAVLTKDTRGLVKMVIEDRTERILGVHILASLAADMIHEGVLAVKYGMTLDDIIDTVHVFPTMTEAVKLVAQSFRRDISKMSCCAE</sequence>
<dbReference type="Pfam" id="PF02852">
    <property type="entry name" value="Pyr_redox_dim"/>
    <property type="match status" value="1"/>
</dbReference>
<name>A0A062VB91_9EURY</name>
<accession>A0A062VB91</accession>
<evidence type="ECO:0000256" key="11">
    <source>
        <dbReference type="ARBA" id="ARBA00023284"/>
    </source>
</evidence>
<dbReference type="Gene3D" id="3.30.390.30">
    <property type="match status" value="1"/>
</dbReference>
<evidence type="ECO:0000313" key="16">
    <source>
        <dbReference type="EMBL" id="KCZ72929.1"/>
    </source>
</evidence>
<dbReference type="OrthoDB" id="27922at2157"/>
<keyword evidence="5" id="KW-0479">Metal-binding</keyword>
<evidence type="ECO:0000256" key="5">
    <source>
        <dbReference type="ARBA" id="ARBA00022723"/>
    </source>
</evidence>
<dbReference type="NCBIfam" id="TIGR01350">
    <property type="entry name" value="lipoamide_DH"/>
    <property type="match status" value="1"/>
</dbReference>
<dbReference type="SUPFAM" id="SSF55424">
    <property type="entry name" value="FAD/NAD-linked reductases, dimerisation (C-terminal) domain"/>
    <property type="match status" value="1"/>
</dbReference>
<evidence type="ECO:0000313" key="17">
    <source>
        <dbReference type="Proteomes" id="UP000027153"/>
    </source>
</evidence>
<evidence type="ECO:0000259" key="14">
    <source>
        <dbReference type="Pfam" id="PF02852"/>
    </source>
</evidence>
<keyword evidence="3" id="KW-0475">Mercuric resistance</keyword>
<evidence type="ECO:0000259" key="15">
    <source>
        <dbReference type="Pfam" id="PF07992"/>
    </source>
</evidence>
<dbReference type="PROSITE" id="PS00076">
    <property type="entry name" value="PYRIDINE_REDOX_1"/>
    <property type="match status" value="1"/>
</dbReference>
<evidence type="ECO:0000256" key="9">
    <source>
        <dbReference type="ARBA" id="ARBA00023002"/>
    </source>
</evidence>
<feature type="domain" description="Pyridine nucleotide-disulphide oxidoreductase dimerisation" evidence="14">
    <location>
        <begin position="339"/>
        <end position="445"/>
    </location>
</feature>
<evidence type="ECO:0000256" key="12">
    <source>
        <dbReference type="ARBA" id="ARBA00048984"/>
    </source>
</evidence>
<evidence type="ECO:0000256" key="3">
    <source>
        <dbReference type="ARBA" id="ARBA00022466"/>
    </source>
</evidence>
<keyword evidence="8" id="KW-0476">Mercury</keyword>
<evidence type="ECO:0000256" key="4">
    <source>
        <dbReference type="ARBA" id="ARBA00022630"/>
    </source>
</evidence>
<dbReference type="PANTHER" id="PTHR43014">
    <property type="entry name" value="MERCURIC REDUCTASE"/>
    <property type="match status" value="1"/>
</dbReference>
<dbReference type="InterPro" id="IPR006258">
    <property type="entry name" value="Lipoamide_DH"/>
</dbReference>
<comment type="miscellaneous">
    <text evidence="13">The active site is a redox-active disulfide bond.</text>
</comment>